<dbReference type="Pfam" id="PF13263">
    <property type="entry name" value="PHP_C"/>
    <property type="match status" value="1"/>
</dbReference>
<dbReference type="SUPFAM" id="SSF89550">
    <property type="entry name" value="PHP domain-like"/>
    <property type="match status" value="1"/>
</dbReference>
<evidence type="ECO:0000313" key="2">
    <source>
        <dbReference type="Proteomes" id="UP000236311"/>
    </source>
</evidence>
<dbReference type="OrthoDB" id="9777619at2"/>
<name>A0A2K4ZIB6_9FIRM</name>
<dbReference type="EMBL" id="OFSM01000014">
    <property type="protein sequence ID" value="SOY30219.1"/>
    <property type="molecule type" value="Genomic_DNA"/>
</dbReference>
<dbReference type="AlphaFoldDB" id="A0A2K4ZIB6"/>
<dbReference type="GO" id="GO:0035312">
    <property type="term" value="F:5'-3' DNA exonuclease activity"/>
    <property type="evidence" value="ECO:0007669"/>
    <property type="project" value="TreeGrafter"/>
</dbReference>
<dbReference type="Gene3D" id="3.20.20.140">
    <property type="entry name" value="Metal-dependent hydrolases"/>
    <property type="match status" value="1"/>
</dbReference>
<reference evidence="1 2" key="1">
    <citation type="submission" date="2018-01" db="EMBL/GenBank/DDBJ databases">
        <authorList>
            <person name="Gaut B.S."/>
            <person name="Morton B.R."/>
            <person name="Clegg M.T."/>
            <person name="Duvall M.R."/>
        </authorList>
    </citation>
    <scope>NUCLEOTIDE SEQUENCE [LARGE SCALE GENOMIC DNA]</scope>
    <source>
        <strain evidence="1">GP69</strain>
    </source>
</reference>
<dbReference type="CDD" id="cd07432">
    <property type="entry name" value="PHP_HisPPase"/>
    <property type="match status" value="1"/>
</dbReference>
<dbReference type="Proteomes" id="UP000236311">
    <property type="component" value="Unassembled WGS sequence"/>
</dbReference>
<gene>
    <name evidence="1" type="ORF">AMURIS_02942</name>
</gene>
<proteinExistence type="predicted"/>
<sequence length="244" mass="27484">MKLEGFWYETHMHTSEGSACGKSSGAEMARAYAKCGYTGIIVTDHFFYGNTAVDRALPWEEWVEGFCLGYEHARAEGDRLGLQVFFGWESGYHGPEFLVYGLDKEWLLAHPEIRDATVEEQFQLVHEGGGIISHAHPYREASYISEVQLFPGYVDAVEGLNAAHTGRLTGKRHPEYNEMAMAYAEKQHLPMTAGSDQHSTQMLYGGMIFSRKLKDIHDFTHAVMRGEAQRLLDGKEVVECTVQI</sequence>
<evidence type="ECO:0000313" key="1">
    <source>
        <dbReference type="EMBL" id="SOY30219.1"/>
    </source>
</evidence>
<dbReference type="InterPro" id="IPR016195">
    <property type="entry name" value="Pol/histidinol_Pase-like"/>
</dbReference>
<dbReference type="InterPro" id="IPR052018">
    <property type="entry name" value="PHP_domain"/>
</dbReference>
<dbReference type="RefSeq" id="WP_103240277.1">
    <property type="nucleotide sequence ID" value="NZ_CANRXC010000002.1"/>
</dbReference>
<keyword evidence="2" id="KW-1185">Reference proteome</keyword>
<dbReference type="PANTHER" id="PTHR42924">
    <property type="entry name" value="EXONUCLEASE"/>
    <property type="match status" value="1"/>
</dbReference>
<evidence type="ECO:0008006" key="3">
    <source>
        <dbReference type="Google" id="ProtNLM"/>
    </source>
</evidence>
<dbReference type="PANTHER" id="PTHR42924:SF3">
    <property type="entry name" value="POLYMERASE_HISTIDINOL PHOSPHATASE N-TERMINAL DOMAIN-CONTAINING PROTEIN"/>
    <property type="match status" value="1"/>
</dbReference>
<dbReference type="GO" id="GO:0004534">
    <property type="term" value="F:5'-3' RNA exonuclease activity"/>
    <property type="evidence" value="ECO:0007669"/>
    <property type="project" value="TreeGrafter"/>
</dbReference>
<organism evidence="1 2">
    <name type="scientific">Acetatifactor muris</name>
    <dbReference type="NCBI Taxonomy" id="879566"/>
    <lineage>
        <taxon>Bacteria</taxon>
        <taxon>Bacillati</taxon>
        <taxon>Bacillota</taxon>
        <taxon>Clostridia</taxon>
        <taxon>Lachnospirales</taxon>
        <taxon>Lachnospiraceae</taxon>
        <taxon>Acetatifactor</taxon>
    </lineage>
</organism>
<protein>
    <recommendedName>
        <fullName evidence="3">Histidinol-phosphatase</fullName>
    </recommendedName>
</protein>
<accession>A0A2K4ZIB6</accession>